<evidence type="ECO:0000259" key="2">
    <source>
        <dbReference type="PROSITE" id="PS51781"/>
    </source>
</evidence>
<dbReference type="InterPro" id="IPR009642">
    <property type="entry name" value="DUF1236"/>
</dbReference>
<dbReference type="Gene3D" id="2.30.30.40">
    <property type="entry name" value="SH3 Domains"/>
    <property type="match status" value="1"/>
</dbReference>
<dbReference type="Proteomes" id="UP000019063">
    <property type="component" value="Unassembled WGS sequence"/>
</dbReference>
<dbReference type="InterPro" id="IPR003646">
    <property type="entry name" value="SH3-like_bac-type"/>
</dbReference>
<keyword evidence="4" id="KW-1185">Reference proteome</keyword>
<dbReference type="EMBL" id="AQQW01000001">
    <property type="protein sequence ID" value="ETW14333.1"/>
    <property type="molecule type" value="Genomic_DNA"/>
</dbReference>
<protein>
    <recommendedName>
        <fullName evidence="2">SH3b domain-containing protein</fullName>
    </recommendedName>
</protein>
<dbReference type="Pfam" id="PF08239">
    <property type="entry name" value="SH3_3"/>
    <property type="match status" value="1"/>
</dbReference>
<dbReference type="eggNOG" id="COG4991">
    <property type="taxonomic scope" value="Bacteria"/>
</dbReference>
<organism evidence="3 4">
    <name type="scientific">Roseivivax marinus</name>
    <dbReference type="NCBI Taxonomy" id="1379903"/>
    <lineage>
        <taxon>Bacteria</taxon>
        <taxon>Pseudomonadati</taxon>
        <taxon>Pseudomonadota</taxon>
        <taxon>Alphaproteobacteria</taxon>
        <taxon>Rhodobacterales</taxon>
        <taxon>Roseobacteraceae</taxon>
        <taxon>Roseivivax</taxon>
    </lineage>
</organism>
<evidence type="ECO:0000313" key="3">
    <source>
        <dbReference type="EMBL" id="ETW14333.1"/>
    </source>
</evidence>
<sequence>MLRKTMLLGTAVAAMTATPLLAQMSASTTTDLNFRAGPGPQYAAQGVIPAETAVDVAGCLENGEWCQVSYDGTTGWAYSAYLTTPVENEPVVLYEAPSTVEIETVTYEEPAGEQAAEGAVGAGWGAAAGSLLVGGPAAVAAGAIVGAATAAGPDVPEPTVTYVRENPVEPVYLNGEVAVGAGIPQDVEIYSVPEAQYQYLNVNEQYVVVDPETRRIVQVVR</sequence>
<dbReference type="STRING" id="1379903.ATO8_00450"/>
<dbReference type="Pfam" id="PF06823">
    <property type="entry name" value="DUF1236"/>
    <property type="match status" value="1"/>
</dbReference>
<reference evidence="3 4" key="1">
    <citation type="journal article" date="2014" name="Antonie Van Leeuwenhoek">
        <title>Roseivivax atlanticus sp. nov., isolated from surface seawater of the Atlantic Ocean.</title>
        <authorList>
            <person name="Li G."/>
            <person name="Lai Q."/>
            <person name="Liu X."/>
            <person name="Sun F."/>
            <person name="Shao Z."/>
        </authorList>
    </citation>
    <scope>NUCLEOTIDE SEQUENCE [LARGE SCALE GENOMIC DNA]</scope>
    <source>
        <strain evidence="3 4">22II-s10s</strain>
    </source>
</reference>
<gene>
    <name evidence="3" type="ORF">ATO8_00450</name>
</gene>
<dbReference type="AlphaFoldDB" id="W4HPI0"/>
<feature type="signal peptide" evidence="1">
    <location>
        <begin position="1"/>
        <end position="22"/>
    </location>
</feature>
<evidence type="ECO:0000313" key="4">
    <source>
        <dbReference type="Proteomes" id="UP000019063"/>
    </source>
</evidence>
<dbReference type="PROSITE" id="PS51781">
    <property type="entry name" value="SH3B"/>
    <property type="match status" value="1"/>
</dbReference>
<feature type="chain" id="PRO_5004842254" description="SH3b domain-containing protein" evidence="1">
    <location>
        <begin position="23"/>
        <end position="221"/>
    </location>
</feature>
<evidence type="ECO:0000256" key="1">
    <source>
        <dbReference type="SAM" id="SignalP"/>
    </source>
</evidence>
<name>W4HPI0_9RHOB</name>
<dbReference type="RefSeq" id="WP_043841152.1">
    <property type="nucleotide sequence ID" value="NZ_AQQW01000001.1"/>
</dbReference>
<accession>W4HPI0</accession>
<proteinExistence type="predicted"/>
<feature type="domain" description="SH3b" evidence="2">
    <location>
        <begin position="22"/>
        <end position="86"/>
    </location>
</feature>
<keyword evidence="1" id="KW-0732">Signal</keyword>
<comment type="caution">
    <text evidence="3">The sequence shown here is derived from an EMBL/GenBank/DDBJ whole genome shotgun (WGS) entry which is preliminary data.</text>
</comment>